<dbReference type="InterPro" id="IPR001806">
    <property type="entry name" value="Small_GTPase"/>
</dbReference>
<dbReference type="HOGENOM" id="CLU_1333476_0_0_1"/>
<organism evidence="4 5">
    <name type="scientific">Trichoplax adhaerens</name>
    <name type="common">Trichoplax reptans</name>
    <dbReference type="NCBI Taxonomy" id="10228"/>
    <lineage>
        <taxon>Eukaryota</taxon>
        <taxon>Metazoa</taxon>
        <taxon>Placozoa</taxon>
        <taxon>Uniplacotomia</taxon>
        <taxon>Trichoplacea</taxon>
        <taxon>Trichoplacidae</taxon>
        <taxon>Trichoplax</taxon>
    </lineage>
</organism>
<dbReference type="GO" id="GO:0043124">
    <property type="term" value="P:negative regulation of canonical NF-kappaB signal transduction"/>
    <property type="evidence" value="ECO:0007669"/>
    <property type="project" value="InterPro"/>
</dbReference>
<dbReference type="OrthoDB" id="10002389at2759"/>
<dbReference type="PANTHER" id="PTHR46152:SF3">
    <property type="entry name" value="NF-KAPPA-B INHIBITOR-INTERACTING RAS-LIKE PROTEIN"/>
    <property type="match status" value="1"/>
</dbReference>
<proteinExistence type="inferred from homology"/>
<dbReference type="Gene3D" id="3.40.50.300">
    <property type="entry name" value="P-loop containing nucleotide triphosphate hydrolases"/>
    <property type="match status" value="1"/>
</dbReference>
<dbReference type="PRINTS" id="PR00449">
    <property type="entry name" value="RASTRNSFRMNG"/>
</dbReference>
<sequence>MSRSPTLIKGWSDVCVIGDEKVGKTAMIHLLTQGYYDINTKYEPTLEDSYILHVASSLSVDKIKLKLLDTAGSNISYHHKRLPRHFIDQCAGFIIMYSVDRLESFNIAKMLVQEIKSVRKENDCAIIVLGNKTDLIQYRCVSREDLQLLCNEENVYGDEVTVTDKSTFRAPLSHMVDDIFKCINEESERDIAKKRGVVHRKFSDLF</sequence>
<evidence type="ECO:0000313" key="4">
    <source>
        <dbReference type="EMBL" id="EDV19561.1"/>
    </source>
</evidence>
<reference evidence="4 5" key="1">
    <citation type="journal article" date="2008" name="Nature">
        <title>The Trichoplax genome and the nature of placozoans.</title>
        <authorList>
            <person name="Srivastava M."/>
            <person name="Begovic E."/>
            <person name="Chapman J."/>
            <person name="Putnam N.H."/>
            <person name="Hellsten U."/>
            <person name="Kawashima T."/>
            <person name="Kuo A."/>
            <person name="Mitros T."/>
            <person name="Salamov A."/>
            <person name="Carpenter M.L."/>
            <person name="Signorovitch A.Y."/>
            <person name="Moreno M.A."/>
            <person name="Kamm K."/>
            <person name="Grimwood J."/>
            <person name="Schmutz J."/>
            <person name="Shapiro H."/>
            <person name="Grigoriev I.V."/>
            <person name="Buss L.W."/>
            <person name="Schierwater B."/>
            <person name="Dellaporta S.L."/>
            <person name="Rokhsar D.S."/>
        </authorList>
    </citation>
    <scope>NUCLEOTIDE SEQUENCE [LARGE SCALE GENOMIC DNA]</scope>
    <source>
        <strain evidence="4 5">Grell-BS-1999</strain>
    </source>
</reference>
<gene>
    <name evidence="4" type="ORF">TRIADDRAFT_33304</name>
</gene>
<dbReference type="SUPFAM" id="SSF52540">
    <property type="entry name" value="P-loop containing nucleoside triphosphate hydrolases"/>
    <property type="match status" value="1"/>
</dbReference>
<dbReference type="PhylomeDB" id="B3SCL7"/>
<dbReference type="GO" id="GO:0032484">
    <property type="term" value="P:Ral protein signal transduction"/>
    <property type="evidence" value="ECO:0000318"/>
    <property type="project" value="GO_Central"/>
</dbReference>
<dbReference type="SMART" id="SM00173">
    <property type="entry name" value="RAS"/>
    <property type="match status" value="1"/>
</dbReference>
<dbReference type="PROSITE" id="PS51419">
    <property type="entry name" value="RAB"/>
    <property type="match status" value="1"/>
</dbReference>
<dbReference type="RefSeq" id="XP_002117993.1">
    <property type="nucleotide sequence ID" value="XM_002117957.1"/>
</dbReference>
<dbReference type="InterPro" id="IPR042227">
    <property type="entry name" value="KBRS"/>
</dbReference>
<evidence type="ECO:0000256" key="3">
    <source>
        <dbReference type="ARBA" id="ARBA00023134"/>
    </source>
</evidence>
<evidence type="ECO:0000256" key="2">
    <source>
        <dbReference type="ARBA" id="ARBA00022741"/>
    </source>
</evidence>
<comment type="similarity">
    <text evidence="1">Belongs to the small GTPase superfamily. Ras family. KappaB-Ras subfamily.</text>
</comment>
<dbReference type="GO" id="GO:0003924">
    <property type="term" value="F:GTPase activity"/>
    <property type="evidence" value="ECO:0007669"/>
    <property type="project" value="InterPro"/>
</dbReference>
<dbReference type="GeneID" id="6759205"/>
<dbReference type="InterPro" id="IPR005225">
    <property type="entry name" value="Small_GTP-bd"/>
</dbReference>
<dbReference type="AlphaFoldDB" id="B3SCL7"/>
<dbReference type="InParanoid" id="B3SCL7"/>
<keyword evidence="5" id="KW-1185">Reference proteome</keyword>
<dbReference type="CTD" id="6759205"/>
<accession>B3SCL7</accession>
<dbReference type="SMART" id="SM00174">
    <property type="entry name" value="RHO"/>
    <property type="match status" value="1"/>
</dbReference>
<dbReference type="Pfam" id="PF00071">
    <property type="entry name" value="Ras"/>
    <property type="match status" value="1"/>
</dbReference>
<dbReference type="PANTHER" id="PTHR46152">
    <property type="entry name" value="NF-KAPPA-B INHIBITOR-INTERACTING RAS-LIKE PROTEIN"/>
    <property type="match status" value="1"/>
</dbReference>
<dbReference type="InterPro" id="IPR027417">
    <property type="entry name" value="P-loop_NTPase"/>
</dbReference>
<evidence type="ECO:0008006" key="6">
    <source>
        <dbReference type="Google" id="ProtNLM"/>
    </source>
</evidence>
<evidence type="ECO:0000313" key="5">
    <source>
        <dbReference type="Proteomes" id="UP000009022"/>
    </source>
</evidence>
<dbReference type="SMART" id="SM00175">
    <property type="entry name" value="RAB"/>
    <property type="match status" value="1"/>
</dbReference>
<dbReference type="GO" id="GO:0032794">
    <property type="term" value="F:GTPase activating protein binding"/>
    <property type="evidence" value="ECO:0000318"/>
    <property type="project" value="GO_Central"/>
</dbReference>
<dbReference type="eggNOG" id="KOG3883">
    <property type="taxonomic scope" value="Eukaryota"/>
</dbReference>
<dbReference type="KEGG" id="tad:TRIADDRAFT_33304"/>
<keyword evidence="3" id="KW-0342">GTP-binding</keyword>
<keyword evidence="2" id="KW-0547">Nucleotide-binding</keyword>
<dbReference type="NCBIfam" id="TIGR00231">
    <property type="entry name" value="small_GTP"/>
    <property type="match status" value="1"/>
</dbReference>
<dbReference type="EMBL" id="DS985271">
    <property type="protein sequence ID" value="EDV19561.1"/>
    <property type="molecule type" value="Genomic_DNA"/>
</dbReference>
<dbReference type="Proteomes" id="UP000009022">
    <property type="component" value="Unassembled WGS sequence"/>
</dbReference>
<name>B3SCL7_TRIAD</name>
<evidence type="ECO:0000256" key="1">
    <source>
        <dbReference type="ARBA" id="ARBA00008094"/>
    </source>
</evidence>
<dbReference type="GO" id="GO:0005525">
    <property type="term" value="F:GTP binding"/>
    <property type="evidence" value="ECO:0007669"/>
    <property type="project" value="UniProtKB-KW"/>
</dbReference>
<protein>
    <recommendedName>
        <fullName evidence="6">Small monomeric GTPase</fullName>
    </recommendedName>
</protein>
<dbReference type="PROSITE" id="PS51421">
    <property type="entry name" value="RAS"/>
    <property type="match status" value="1"/>
</dbReference>